<dbReference type="Pfam" id="PF00753">
    <property type="entry name" value="Lactamase_B"/>
    <property type="match status" value="1"/>
</dbReference>
<dbReference type="AlphaFoldDB" id="A0AAU8H2Q8"/>
<dbReference type="EMBL" id="CP144374">
    <property type="protein sequence ID" value="XCH48951.1"/>
    <property type="molecule type" value="Genomic_DNA"/>
</dbReference>
<dbReference type="Gene3D" id="3.60.15.10">
    <property type="entry name" value="Ribonuclease Z/Hydroxyacylglutathione hydrolase-like"/>
    <property type="match status" value="1"/>
</dbReference>
<dbReference type="SMART" id="SM00849">
    <property type="entry name" value="Lactamase_B"/>
    <property type="match status" value="1"/>
</dbReference>
<dbReference type="PANTHER" id="PTHR13754">
    <property type="entry name" value="METALLO-BETA-LACTAMASE SUPERFAMILY PROTEIN"/>
    <property type="match status" value="1"/>
</dbReference>
<dbReference type="SUPFAM" id="SSF56281">
    <property type="entry name" value="Metallo-hydrolase/oxidoreductase"/>
    <property type="match status" value="1"/>
</dbReference>
<reference evidence="2" key="1">
    <citation type="submission" date="2024-01" db="EMBL/GenBank/DDBJ databases">
        <title>The first autotrophic representatives of the genus Thermodesulfovibrio.</title>
        <authorList>
            <person name="Maltseva A.I."/>
            <person name="Elcheninov A.G."/>
            <person name="Kublanov I.V."/>
            <person name="Lebedinsky A.V."/>
            <person name="Frolov E.N."/>
        </authorList>
    </citation>
    <scope>NUCLEOTIDE SEQUENCE</scope>
    <source>
        <strain evidence="2">3462-1</strain>
    </source>
</reference>
<dbReference type="InterPro" id="IPR036866">
    <property type="entry name" value="RibonucZ/Hydroxyglut_hydro"/>
</dbReference>
<evidence type="ECO:0000313" key="2">
    <source>
        <dbReference type="EMBL" id="XCH48951.1"/>
    </source>
</evidence>
<dbReference type="CDD" id="cd07713">
    <property type="entry name" value="DHPS-like_MBL-fold"/>
    <property type="match status" value="1"/>
</dbReference>
<dbReference type="InterPro" id="IPR052926">
    <property type="entry name" value="Metallo-beta-lactamase_dom"/>
</dbReference>
<feature type="domain" description="Metallo-beta-lactamase" evidence="1">
    <location>
        <begin position="23"/>
        <end position="206"/>
    </location>
</feature>
<gene>
    <name evidence="2" type="ORF">V4D31_02040</name>
</gene>
<name>A0AAU8H2Q8_9BACT</name>
<organism evidence="2">
    <name type="scientific">Thermodesulfovibrio obliviosus</name>
    <dbReference type="NCBI Taxonomy" id="3118332"/>
    <lineage>
        <taxon>Bacteria</taxon>
        <taxon>Pseudomonadati</taxon>
        <taxon>Nitrospirota</taxon>
        <taxon>Thermodesulfovibrionia</taxon>
        <taxon>Thermodesulfovibrionales</taxon>
        <taxon>Thermodesulfovibrionaceae</taxon>
        <taxon>Thermodesulfovibrio</taxon>
    </lineage>
</organism>
<protein>
    <submittedName>
        <fullName evidence="2">MBL fold metallo-hydrolase</fullName>
    </submittedName>
</protein>
<dbReference type="RefSeq" id="WP_353686590.1">
    <property type="nucleotide sequence ID" value="NZ_CP144374.1"/>
</dbReference>
<dbReference type="InterPro" id="IPR001279">
    <property type="entry name" value="Metallo-B-lactamas"/>
</dbReference>
<dbReference type="PANTHER" id="PTHR13754:SF13">
    <property type="entry name" value="METALLO-BETA-LACTAMASE SUPERFAMILY PROTEIN (AFU_ORTHOLOGUE AFUA_3G07630)"/>
    <property type="match status" value="1"/>
</dbReference>
<accession>A0AAU8H2Q8</accession>
<dbReference type="InterPro" id="IPR041712">
    <property type="entry name" value="DHPS-like_MBL-fold"/>
</dbReference>
<dbReference type="KEGG" id="tob:V4D31_02040"/>
<proteinExistence type="predicted"/>
<sequence>MIIDLTILFDNYPQEEGFETGWGYSCFVKKAYGGILFDTGADGEKLLRNIQRAGIKPDRITRIIISHFHKDHSGGLKEIATISNKAEIYVGASLYEEIKKSLPSAKIYKVDSEPLEIMNGVYLTGELGEKIKEISLVIDTGSGLVIVTGCAHPGIKEIIDKAHQIVNDKIFAVIGGLHLKDKKEDEIADIIKFLKNEGIKYIAPSHCTGDLARSLFKKAFGKGFIEVGVGSHIYIGGSCDYV</sequence>
<dbReference type="GO" id="GO:0016740">
    <property type="term" value="F:transferase activity"/>
    <property type="evidence" value="ECO:0007669"/>
    <property type="project" value="TreeGrafter"/>
</dbReference>
<evidence type="ECO:0000259" key="1">
    <source>
        <dbReference type="SMART" id="SM00849"/>
    </source>
</evidence>